<keyword evidence="1" id="KW-0378">Hydrolase</keyword>
<sequence>MTAHPPTSTWSRSSVAALVGATLVAVAAGLFVLAATSEPRQAASPPAGTATTAAVAVPAAQPLGRSAPVRLRIPDLELDTTLGTSGTTATGALAAPAYFDHASWFSPGASPGETGAAVILGHVDSADGPAVFFHLGELTAGAEILVTRQDGSVTRFVVDRTEVVAKDRFPTDRVFAADDAAHLRLITCGGSFDRDERRYLSNVIVSATMTEVVRPPAAIGH</sequence>
<evidence type="ECO:0000313" key="2">
    <source>
        <dbReference type="EMBL" id="TDP41239.1"/>
    </source>
</evidence>
<keyword evidence="3" id="KW-1185">Reference proteome</keyword>
<dbReference type="Gene3D" id="2.40.260.10">
    <property type="entry name" value="Sortase"/>
    <property type="match status" value="1"/>
</dbReference>
<dbReference type="InterPro" id="IPR042001">
    <property type="entry name" value="Sortase_F"/>
</dbReference>
<gene>
    <name evidence="2" type="ORF">DFR75_101337</name>
</gene>
<accession>A0A4V3CQ82</accession>
<reference evidence="2 3" key="1">
    <citation type="submission" date="2019-03" db="EMBL/GenBank/DDBJ databases">
        <title>Genomic Encyclopedia of Type Strains, Phase IV (KMG-IV): sequencing the most valuable type-strain genomes for metagenomic binning, comparative biology and taxonomic classification.</title>
        <authorList>
            <person name="Goeker M."/>
        </authorList>
    </citation>
    <scope>NUCLEOTIDE SEQUENCE [LARGE SCALE GENOMIC DNA]</scope>
    <source>
        <strain evidence="2 3">DSM 44496</strain>
    </source>
</reference>
<dbReference type="Pfam" id="PF04203">
    <property type="entry name" value="Sortase"/>
    <property type="match status" value="1"/>
</dbReference>
<proteinExistence type="predicted"/>
<dbReference type="Proteomes" id="UP000295087">
    <property type="component" value="Unassembled WGS sequence"/>
</dbReference>
<organism evidence="2 3">
    <name type="scientific">Nocardia ignorata</name>
    <dbReference type="NCBI Taxonomy" id="145285"/>
    <lineage>
        <taxon>Bacteria</taxon>
        <taxon>Bacillati</taxon>
        <taxon>Actinomycetota</taxon>
        <taxon>Actinomycetes</taxon>
        <taxon>Mycobacteriales</taxon>
        <taxon>Nocardiaceae</taxon>
        <taxon>Nocardia</taxon>
    </lineage>
</organism>
<dbReference type="EMBL" id="SNXK01000001">
    <property type="protein sequence ID" value="TDP41239.1"/>
    <property type="molecule type" value="Genomic_DNA"/>
</dbReference>
<name>A0A4V3CQ82_NOCIG</name>
<dbReference type="NCBIfam" id="NF033748">
    <property type="entry name" value="class_F_sortase"/>
    <property type="match status" value="1"/>
</dbReference>
<dbReference type="InterPro" id="IPR023365">
    <property type="entry name" value="Sortase_dom-sf"/>
</dbReference>
<dbReference type="RefSeq" id="WP_084476620.1">
    <property type="nucleotide sequence ID" value="NZ_SNXK01000001.1"/>
</dbReference>
<protein>
    <submittedName>
        <fullName evidence="2">Sortase family protein</fullName>
    </submittedName>
</protein>
<evidence type="ECO:0000256" key="1">
    <source>
        <dbReference type="ARBA" id="ARBA00022801"/>
    </source>
</evidence>
<comment type="caution">
    <text evidence="2">The sequence shown here is derived from an EMBL/GenBank/DDBJ whole genome shotgun (WGS) entry which is preliminary data.</text>
</comment>
<dbReference type="SUPFAM" id="SSF63817">
    <property type="entry name" value="Sortase"/>
    <property type="match status" value="1"/>
</dbReference>
<evidence type="ECO:0000313" key="3">
    <source>
        <dbReference type="Proteomes" id="UP000295087"/>
    </source>
</evidence>
<dbReference type="GO" id="GO:0016787">
    <property type="term" value="F:hydrolase activity"/>
    <property type="evidence" value="ECO:0007669"/>
    <property type="project" value="UniProtKB-KW"/>
</dbReference>
<dbReference type="CDD" id="cd05829">
    <property type="entry name" value="Sortase_F"/>
    <property type="match status" value="1"/>
</dbReference>
<dbReference type="InterPro" id="IPR005754">
    <property type="entry name" value="Sortase"/>
</dbReference>
<dbReference type="AlphaFoldDB" id="A0A4V3CQ82"/>